<evidence type="ECO:0000313" key="3">
    <source>
        <dbReference type="EMBL" id="KAE9022615.1"/>
    </source>
</evidence>
<feature type="chain" id="PRO_5033873007" evidence="1">
    <location>
        <begin position="25"/>
        <end position="67"/>
    </location>
</feature>
<dbReference type="Proteomes" id="UP000476176">
    <property type="component" value="Unassembled WGS sequence"/>
</dbReference>
<gene>
    <name evidence="10" type="ORF">PF001_g21476</name>
    <name evidence="9" type="ORF">PF002_g2544</name>
    <name evidence="8" type="ORF">PF004_g4458</name>
    <name evidence="7" type="ORF">PF005_g6677</name>
    <name evidence="4" type="ORF">PF006_g21466</name>
    <name evidence="6" type="ORF">PF007_g5421</name>
    <name evidence="11" type="ORF">PF008_g1827</name>
    <name evidence="2" type="ORF">PF009_g3376</name>
    <name evidence="5" type="ORF">PF010_g5997</name>
    <name evidence="3" type="ORF">PF011_g4378</name>
</gene>
<dbReference type="Proteomes" id="UP000486351">
    <property type="component" value="Unassembled WGS sequence"/>
</dbReference>
<dbReference type="EMBL" id="QXFY01000047">
    <property type="protein sequence ID" value="KAE9360418.1"/>
    <property type="molecule type" value="Genomic_DNA"/>
</dbReference>
<dbReference type="Proteomes" id="UP000488956">
    <property type="component" value="Unassembled WGS sequence"/>
</dbReference>
<dbReference type="Proteomes" id="UP000460718">
    <property type="component" value="Unassembled WGS sequence"/>
</dbReference>
<evidence type="ECO:0000313" key="11">
    <source>
        <dbReference type="EMBL" id="KAE9360418.1"/>
    </source>
</evidence>
<evidence type="ECO:0000313" key="14">
    <source>
        <dbReference type="Proteomes" id="UP000437068"/>
    </source>
</evidence>
<dbReference type="Proteomes" id="UP000437068">
    <property type="component" value="Unassembled WGS sequence"/>
</dbReference>
<evidence type="ECO:0000313" key="13">
    <source>
        <dbReference type="Proteomes" id="UP000433483"/>
    </source>
</evidence>
<evidence type="ECO:0000313" key="9">
    <source>
        <dbReference type="EMBL" id="KAE9255054.1"/>
    </source>
</evidence>
<evidence type="ECO:0000313" key="15">
    <source>
        <dbReference type="Proteomes" id="UP000440367"/>
    </source>
</evidence>
<evidence type="ECO:0000313" key="16">
    <source>
        <dbReference type="Proteomes" id="UP000440732"/>
    </source>
</evidence>
<dbReference type="Proteomes" id="UP000441208">
    <property type="component" value="Unassembled WGS sequence"/>
</dbReference>
<protein>
    <submittedName>
        <fullName evidence="2">Uncharacterized protein</fullName>
    </submittedName>
</protein>
<evidence type="ECO:0000313" key="4">
    <source>
        <dbReference type="EMBL" id="KAE9106016.1"/>
    </source>
</evidence>
<name>A0A6A3FLS7_9STRA</name>
<feature type="signal peptide" evidence="1">
    <location>
        <begin position="1"/>
        <end position="24"/>
    </location>
</feature>
<dbReference type="EMBL" id="QXGC01000154">
    <property type="protein sequence ID" value="KAE9247160.1"/>
    <property type="molecule type" value="Genomic_DNA"/>
</dbReference>
<dbReference type="EMBL" id="QXFW01000158">
    <property type="protein sequence ID" value="KAE9022615.1"/>
    <property type="molecule type" value="Genomic_DNA"/>
</dbReference>
<dbReference type="EMBL" id="QXFX01000234">
    <property type="protein sequence ID" value="KAE9124445.1"/>
    <property type="molecule type" value="Genomic_DNA"/>
</dbReference>
<proteinExistence type="predicted"/>
<dbReference type="EMBL" id="QXGF01000095">
    <property type="protein sequence ID" value="KAE8947014.1"/>
    <property type="molecule type" value="Genomic_DNA"/>
</dbReference>
<dbReference type="EMBL" id="QXGE01001964">
    <property type="protein sequence ID" value="KAE9286369.1"/>
    <property type="molecule type" value="Genomic_DNA"/>
</dbReference>
<evidence type="ECO:0000313" key="20">
    <source>
        <dbReference type="Proteomes" id="UP000486351"/>
    </source>
</evidence>
<keyword evidence="1" id="KW-0732">Signal</keyword>
<dbReference type="Proteomes" id="UP000440367">
    <property type="component" value="Unassembled WGS sequence"/>
</dbReference>
<evidence type="ECO:0000313" key="21">
    <source>
        <dbReference type="Proteomes" id="UP000488956"/>
    </source>
</evidence>
<evidence type="ECO:0000313" key="8">
    <source>
        <dbReference type="EMBL" id="KAE9247160.1"/>
    </source>
</evidence>
<evidence type="ECO:0000313" key="5">
    <source>
        <dbReference type="EMBL" id="KAE9124445.1"/>
    </source>
</evidence>
<evidence type="ECO:0000313" key="12">
    <source>
        <dbReference type="Proteomes" id="UP000429523"/>
    </source>
</evidence>
<dbReference type="EMBL" id="QXFZ01000189">
    <property type="protein sequence ID" value="KAE9127999.1"/>
    <property type="molecule type" value="Genomic_DNA"/>
</dbReference>
<dbReference type="AlphaFoldDB" id="A0A6A3FLS7"/>
<sequence length="67" mass="7342">MIKQTFYIIYHHAFLVILFESALSGVSPGTGRNPILHVLSIGITLKQLHVRNRVCCGCGSSSDTLLN</sequence>
<evidence type="ECO:0000313" key="2">
    <source>
        <dbReference type="EMBL" id="KAE8947014.1"/>
    </source>
</evidence>
<evidence type="ECO:0000313" key="17">
    <source>
        <dbReference type="Proteomes" id="UP000441208"/>
    </source>
</evidence>
<evidence type="ECO:0000313" key="6">
    <source>
        <dbReference type="EMBL" id="KAE9127999.1"/>
    </source>
</evidence>
<evidence type="ECO:0000313" key="19">
    <source>
        <dbReference type="Proteomes" id="UP000476176"/>
    </source>
</evidence>
<evidence type="ECO:0000313" key="18">
    <source>
        <dbReference type="Proteomes" id="UP000460718"/>
    </source>
</evidence>
<dbReference type="EMBL" id="QXGA01001986">
    <property type="protein sequence ID" value="KAE9106016.1"/>
    <property type="molecule type" value="Genomic_DNA"/>
</dbReference>
<dbReference type="EMBL" id="QXGD01000067">
    <property type="protein sequence ID" value="KAE9255054.1"/>
    <property type="molecule type" value="Genomic_DNA"/>
</dbReference>
<dbReference type="EMBL" id="QXGB01000253">
    <property type="protein sequence ID" value="KAE9222491.1"/>
    <property type="molecule type" value="Genomic_DNA"/>
</dbReference>
<dbReference type="Proteomes" id="UP000440732">
    <property type="component" value="Unassembled WGS sequence"/>
</dbReference>
<comment type="caution">
    <text evidence="2">The sequence shown here is derived from an EMBL/GenBank/DDBJ whole genome shotgun (WGS) entry which is preliminary data.</text>
</comment>
<organism evidence="2 12">
    <name type="scientific">Phytophthora fragariae</name>
    <dbReference type="NCBI Taxonomy" id="53985"/>
    <lineage>
        <taxon>Eukaryota</taxon>
        <taxon>Sar</taxon>
        <taxon>Stramenopiles</taxon>
        <taxon>Oomycota</taxon>
        <taxon>Peronosporomycetes</taxon>
        <taxon>Peronosporales</taxon>
        <taxon>Peronosporaceae</taxon>
        <taxon>Phytophthora</taxon>
    </lineage>
</organism>
<keyword evidence="13" id="KW-1185">Reference proteome</keyword>
<accession>A0A6A3FLS7</accession>
<dbReference type="Proteomes" id="UP000429523">
    <property type="component" value="Unassembled WGS sequence"/>
</dbReference>
<evidence type="ECO:0000313" key="7">
    <source>
        <dbReference type="EMBL" id="KAE9222491.1"/>
    </source>
</evidence>
<dbReference type="Proteomes" id="UP000433483">
    <property type="component" value="Unassembled WGS sequence"/>
</dbReference>
<reference evidence="12 13" key="1">
    <citation type="submission" date="2018-08" db="EMBL/GenBank/DDBJ databases">
        <title>Genomic investigation of the strawberry pathogen Phytophthora fragariae indicates pathogenicity is determined by transcriptional variation in three key races.</title>
        <authorList>
            <person name="Adams T.M."/>
            <person name="Armitage A.D."/>
            <person name="Sobczyk M.K."/>
            <person name="Bates H.J."/>
            <person name="Dunwell J.M."/>
            <person name="Nellist C.F."/>
            <person name="Harrison R.J."/>
        </authorList>
    </citation>
    <scope>NUCLEOTIDE SEQUENCE [LARGE SCALE GENOMIC DNA]</scope>
    <source>
        <strain evidence="10 14">A4</strain>
        <strain evidence="9 15">BC-1</strain>
        <strain evidence="8 19">BC-23</strain>
        <strain evidence="7 13">NOV-27</strain>
        <strain evidence="4 16">NOV-5</strain>
        <strain evidence="6 17">NOV-71</strain>
        <strain evidence="11 20">NOV-77</strain>
        <strain evidence="2 12">NOV-9</strain>
        <strain evidence="5 21">ONT-3</strain>
        <strain evidence="3 18">SCRP245</strain>
    </source>
</reference>
<evidence type="ECO:0000313" key="10">
    <source>
        <dbReference type="EMBL" id="KAE9286369.1"/>
    </source>
</evidence>
<evidence type="ECO:0000256" key="1">
    <source>
        <dbReference type="SAM" id="SignalP"/>
    </source>
</evidence>